<keyword evidence="1" id="KW-0472">Membrane</keyword>
<feature type="transmembrane region" description="Helical" evidence="1">
    <location>
        <begin position="62"/>
        <end position="80"/>
    </location>
</feature>
<reference evidence="5" key="1">
    <citation type="submission" date="2016-10" db="EMBL/GenBank/DDBJ databases">
        <authorList>
            <person name="Varghese N."/>
            <person name="Submissions S."/>
        </authorList>
    </citation>
    <scope>NUCLEOTIDE SEQUENCE [LARGE SCALE GENOMIC DNA]</scope>
    <source>
        <strain evidence="5">ATCC 25963</strain>
    </source>
</reference>
<evidence type="ECO:0000313" key="5">
    <source>
        <dbReference type="Proteomes" id="UP000199400"/>
    </source>
</evidence>
<organism evidence="4 5">
    <name type="scientific">Nannocystis exedens</name>
    <dbReference type="NCBI Taxonomy" id="54"/>
    <lineage>
        <taxon>Bacteria</taxon>
        <taxon>Pseudomonadati</taxon>
        <taxon>Myxococcota</taxon>
        <taxon>Polyangia</taxon>
        <taxon>Nannocystales</taxon>
        <taxon>Nannocystaceae</taxon>
        <taxon>Nannocystis</taxon>
    </lineage>
</organism>
<protein>
    <submittedName>
        <fullName evidence="4">Aerotolerance regulator N-terminal</fullName>
    </submittedName>
</protein>
<accession>A0A1I2AX97</accession>
<feature type="domain" description="VWFA" evidence="3">
    <location>
        <begin position="94"/>
        <end position="200"/>
    </location>
</feature>
<name>A0A1I2AX97_9BACT</name>
<evidence type="ECO:0000259" key="2">
    <source>
        <dbReference type="Pfam" id="PF07584"/>
    </source>
</evidence>
<feature type="transmembrane region" description="Helical" evidence="1">
    <location>
        <begin position="6"/>
        <end position="28"/>
    </location>
</feature>
<keyword evidence="1" id="KW-0812">Transmembrane</keyword>
<dbReference type="InterPro" id="IPR024163">
    <property type="entry name" value="Aerotolerance_reg_N"/>
</dbReference>
<dbReference type="OrthoDB" id="9780136at2"/>
<dbReference type="InterPro" id="IPR002035">
    <property type="entry name" value="VWF_A"/>
</dbReference>
<sequence length="671" mass="70528">MTLSGWTWPEILPVFAAGAAAITALYLLRMRRRQVVVPFAALWQQVTRESDTRRLWKKLRRLLSWLLQLVLLALLCAALGDPRPDSWLRDPQTVAIVVDRSASVAGPAAGEPGLTRLDVLLRRARAELAGLGPTDRALVIAAGAEVEVPGPLGRDAAPLLRALDGIVPGPGEADLGRALALARAALAGQAGGRILVLTDGALDEAAGDALATCISGHVSSDSPDAAAIPCQVARAGGPADNLALVAFAARRYPGDRERIEVLAEVHNLGDGPASAVLEVQADGLVVGRQAVQLGPGERRREVLRELDAARTRLVANLSLEPGADPQQLGPPDDDRAYAVVPPLPPFKVVLVTDGSDLFLEAALLTLQEHIQLTGVGPADAASHPSLAEADLVIIDVGDRPLPDPLPPGDLVIFDPARVAPDAAPIRGAGELVRPFLTEQHREHPLLDGVVLKDVNLRRGTRLATEPGDTVLVRSLGEPLVVLRHELGGDGRRPRAVLALGFDPRQTDLPLRTAFPILVANIIGYFEQARPGFVASVPVGPSRPVAAAEIGLGAQDLTQVEVRGPEPADSPSTVPVDATGVFRLRAMQPGIYRVRAVDGAAAGAEVLVAVNQASVAASDLHDRLGELPPAALAGEAAAPVPVRDEPLWALLLLAAALLIAIEWATYHRRVTV</sequence>
<dbReference type="AlphaFoldDB" id="A0A1I2AX97"/>
<evidence type="ECO:0000313" key="4">
    <source>
        <dbReference type="EMBL" id="SFE48258.1"/>
    </source>
</evidence>
<dbReference type="Pfam" id="PF07584">
    <property type="entry name" value="BatA"/>
    <property type="match status" value="1"/>
</dbReference>
<dbReference type="STRING" id="54.SAMN02745121_04418"/>
<keyword evidence="1" id="KW-1133">Transmembrane helix</keyword>
<proteinExistence type="predicted"/>
<dbReference type="PANTHER" id="PTHR37464">
    <property type="entry name" value="BLL2463 PROTEIN"/>
    <property type="match status" value="1"/>
</dbReference>
<dbReference type="Gene3D" id="3.40.50.410">
    <property type="entry name" value="von Willebrand factor, type A domain"/>
    <property type="match status" value="1"/>
</dbReference>
<gene>
    <name evidence="4" type="ORF">SAMN02745121_04418</name>
</gene>
<keyword evidence="5" id="KW-1185">Reference proteome</keyword>
<dbReference type="Proteomes" id="UP000199400">
    <property type="component" value="Unassembled WGS sequence"/>
</dbReference>
<dbReference type="PANTHER" id="PTHR37464:SF1">
    <property type="entry name" value="BLL2463 PROTEIN"/>
    <property type="match status" value="1"/>
</dbReference>
<dbReference type="EMBL" id="FOMX01000014">
    <property type="protein sequence ID" value="SFE48258.1"/>
    <property type="molecule type" value="Genomic_DNA"/>
</dbReference>
<feature type="transmembrane region" description="Helical" evidence="1">
    <location>
        <begin position="646"/>
        <end position="665"/>
    </location>
</feature>
<evidence type="ECO:0000256" key="1">
    <source>
        <dbReference type="SAM" id="Phobius"/>
    </source>
</evidence>
<dbReference type="InterPro" id="IPR036465">
    <property type="entry name" value="vWFA_dom_sf"/>
</dbReference>
<evidence type="ECO:0000259" key="3">
    <source>
        <dbReference type="Pfam" id="PF13519"/>
    </source>
</evidence>
<feature type="domain" description="Aerotolerance regulator N-terminal" evidence="2">
    <location>
        <begin position="4"/>
        <end position="82"/>
    </location>
</feature>
<dbReference type="Pfam" id="PF13519">
    <property type="entry name" value="VWA_2"/>
    <property type="match status" value="1"/>
</dbReference>
<dbReference type="RefSeq" id="WP_096332071.1">
    <property type="nucleotide sequence ID" value="NZ_FOMX01000014.1"/>
</dbReference>
<dbReference type="SUPFAM" id="SSF53300">
    <property type="entry name" value="vWA-like"/>
    <property type="match status" value="1"/>
</dbReference>